<reference evidence="1" key="1">
    <citation type="submission" date="2018-05" db="EMBL/GenBank/DDBJ databases">
        <authorList>
            <person name="Lanie J.A."/>
            <person name="Ng W.-L."/>
            <person name="Kazmierczak K.M."/>
            <person name="Andrzejewski T.M."/>
            <person name="Davidsen T.M."/>
            <person name="Wayne K.J."/>
            <person name="Tettelin H."/>
            <person name="Glass J.I."/>
            <person name="Rusch D."/>
            <person name="Podicherti R."/>
            <person name="Tsui H.-C.T."/>
            <person name="Winkler M.E."/>
        </authorList>
    </citation>
    <scope>NUCLEOTIDE SEQUENCE</scope>
</reference>
<name>A0A381N0Q7_9ZZZZ</name>
<evidence type="ECO:0000313" key="1">
    <source>
        <dbReference type="EMBL" id="SUZ48156.1"/>
    </source>
</evidence>
<organism evidence="1">
    <name type="scientific">marine metagenome</name>
    <dbReference type="NCBI Taxonomy" id="408172"/>
    <lineage>
        <taxon>unclassified sequences</taxon>
        <taxon>metagenomes</taxon>
        <taxon>ecological metagenomes</taxon>
    </lineage>
</organism>
<dbReference type="EMBL" id="UINC01000055">
    <property type="protein sequence ID" value="SUZ48156.1"/>
    <property type="molecule type" value="Genomic_DNA"/>
</dbReference>
<dbReference type="AlphaFoldDB" id="A0A381N0Q7"/>
<proteinExistence type="predicted"/>
<evidence type="ECO:0008006" key="2">
    <source>
        <dbReference type="Google" id="ProtNLM"/>
    </source>
</evidence>
<accession>A0A381N0Q7</accession>
<protein>
    <recommendedName>
        <fullName evidence="2">DUF4157 domain-containing protein</fullName>
    </recommendedName>
</protein>
<sequence>MQELVSYLAENAGHWIESQRAQHRVHADPLPDTTLAALSGFFEKGTLDRTRIRHVPSIENPPFYKEFEEAGEAFPLDFTVWAAITFGDVILVNGEQVPGPPSHSVVFHEMVHVVQYDVLGIHEFARRYVEPFIQNRFNYMSIPLETVAFDLQGRFEESRGDPVSAEAEIRSRIGAPGLPYAGSGRAD</sequence>
<gene>
    <name evidence="1" type="ORF">METZ01_LOCUS1010</name>
</gene>